<feature type="signal peptide" evidence="2">
    <location>
        <begin position="1"/>
        <end position="21"/>
    </location>
</feature>
<organism evidence="3 4">
    <name type="scientific">Vairimorpha ceranae</name>
    <dbReference type="NCBI Taxonomy" id="40302"/>
    <lineage>
        <taxon>Eukaryota</taxon>
        <taxon>Fungi</taxon>
        <taxon>Fungi incertae sedis</taxon>
        <taxon>Microsporidia</taxon>
        <taxon>Nosematidae</taxon>
        <taxon>Vairimorpha</taxon>
    </lineage>
</organism>
<proteinExistence type="predicted"/>
<protein>
    <submittedName>
        <fullName evidence="3">Uncharacterized protein</fullName>
    </submittedName>
</protein>
<evidence type="ECO:0000256" key="2">
    <source>
        <dbReference type="SAM" id="SignalP"/>
    </source>
</evidence>
<feature type="transmembrane region" description="Helical" evidence="1">
    <location>
        <begin position="108"/>
        <end position="128"/>
    </location>
</feature>
<dbReference type="Proteomes" id="UP000034350">
    <property type="component" value="Unassembled WGS sequence"/>
</dbReference>
<keyword evidence="1" id="KW-0472">Membrane</keyword>
<dbReference type="RefSeq" id="XP_024329864.1">
    <property type="nucleotide sequence ID" value="XM_024473805.1"/>
</dbReference>
<name>A0A0F9YN00_9MICR</name>
<feature type="transmembrane region" description="Helical" evidence="1">
    <location>
        <begin position="83"/>
        <end position="101"/>
    </location>
</feature>
<evidence type="ECO:0000256" key="1">
    <source>
        <dbReference type="SAM" id="Phobius"/>
    </source>
</evidence>
<evidence type="ECO:0000313" key="4">
    <source>
        <dbReference type="Proteomes" id="UP000034350"/>
    </source>
</evidence>
<keyword evidence="4" id="KW-1185">Reference proteome</keyword>
<dbReference type="GeneID" id="36318702"/>
<evidence type="ECO:0000313" key="3">
    <source>
        <dbReference type="EMBL" id="KKO74122.1"/>
    </source>
</evidence>
<dbReference type="VEuPathDB" id="MicrosporidiaDB:NCER_101999"/>
<dbReference type="EMBL" id="JPQZ01000115">
    <property type="protein sequence ID" value="KKO74122.1"/>
    <property type="molecule type" value="Genomic_DNA"/>
</dbReference>
<accession>A0A0F9YN00</accession>
<dbReference type="VEuPathDB" id="MicrosporidiaDB:AAJ76_1150001302"/>
<feature type="chain" id="PRO_5002530379" evidence="2">
    <location>
        <begin position="22"/>
        <end position="142"/>
    </location>
</feature>
<reference evidence="3 4" key="1">
    <citation type="journal article" date="2015" name="Environ. Microbiol.">
        <title>Genome analyses suggest the presence of polyploidy and recent human-driven expansions in eight global populations of the honeybee pathogen Nosema ceranae.</title>
        <authorList>
            <person name="Pelin A."/>
            <person name="Selman M."/>
            <person name="Aris-Brosou S."/>
            <person name="Farinelli L."/>
            <person name="Corradi N."/>
        </authorList>
    </citation>
    <scope>NUCLEOTIDE SEQUENCE [LARGE SCALE GENOMIC DNA]</scope>
    <source>
        <strain evidence="3 4">PA08 1199</strain>
    </source>
</reference>
<gene>
    <name evidence="3" type="ORF">AAJ76_1150001302</name>
</gene>
<dbReference type="AlphaFoldDB" id="A0A0F9YN00"/>
<dbReference type="VEuPathDB" id="MicrosporidiaDB:G9O61_00g009810"/>
<keyword evidence="2" id="KW-0732">Signal</keyword>
<comment type="caution">
    <text evidence="3">The sequence shown here is derived from an EMBL/GenBank/DDBJ whole genome shotgun (WGS) entry which is preliminary data.</text>
</comment>
<sequence length="142" mass="16798">MNFQFCLKIFVFSILLSSASLTQVINMQNNDNTNTAEYTLLSENELNQDNEIHDINTTNDSVKGRNLIFFFKIFKNRMFRFVFFKWVLSPGLLSLIAISFIRIFHEMIYGTFIECILFSSSFFCYLYAYNFSFESAFKNRLI</sequence>
<keyword evidence="1" id="KW-1133">Transmembrane helix</keyword>
<keyword evidence="1" id="KW-0812">Transmembrane</keyword>